<dbReference type="EMBL" id="AE013598">
    <property type="protein sequence ID" value="AAW73610.1"/>
    <property type="molecule type" value="Genomic_DNA"/>
</dbReference>
<name>Q5H610_XANOR</name>
<sequence length="100" mass="11097">MKRCRSGLGRVKRLLCDSGYTGDPFAEGRTGHSGQACHRTDCQAQRAAYLQGHAQALECRTQLCLAGEEPEAMEELRAKAQYQLAAFIHLAFLAMLLRRS</sequence>
<dbReference type="KEGG" id="xoo:XOO0356"/>
<dbReference type="Proteomes" id="UP000006735">
    <property type="component" value="Chromosome"/>
</dbReference>
<protein>
    <submittedName>
        <fullName evidence="1">IS1480 transposase</fullName>
    </submittedName>
</protein>
<evidence type="ECO:0000313" key="2">
    <source>
        <dbReference type="Proteomes" id="UP000006735"/>
    </source>
</evidence>
<proteinExistence type="predicted"/>
<dbReference type="AlphaFoldDB" id="Q5H610"/>
<accession>Q5H610</accession>
<reference evidence="1 2" key="1">
    <citation type="journal article" date="2005" name="Nucleic Acids Res.">
        <title>The genome sequence of Xanthomonas oryzae pathovar oryzae KACC10331, the bacterial blight pathogen of rice.</title>
        <authorList>
            <person name="Lee B.M."/>
            <person name="Park Y.J."/>
            <person name="Park D.S."/>
            <person name="Kang H.W."/>
            <person name="Kim J.G."/>
            <person name="Song E.S."/>
            <person name="Park I.C."/>
            <person name="Yoon U.H."/>
            <person name="Hahn J.H."/>
            <person name="Koo B.S."/>
            <person name="Lee G.B."/>
            <person name="Kim H."/>
            <person name="Park H.S."/>
            <person name="Yoon K.O."/>
            <person name="Kim J.H."/>
            <person name="Jung C.H."/>
            <person name="Koh N.H."/>
            <person name="Seo J.S."/>
            <person name="Go S.J."/>
        </authorList>
    </citation>
    <scope>NUCLEOTIDE SEQUENCE [LARGE SCALE GENOMIC DNA]</scope>
    <source>
        <strain evidence="2">KACC10331 / KXO85</strain>
    </source>
</reference>
<gene>
    <name evidence="1" type="ordered locus">XOO0356</name>
</gene>
<keyword evidence="2" id="KW-1185">Reference proteome</keyword>
<organism evidence="1 2">
    <name type="scientific">Xanthomonas oryzae pv. oryzae (strain KACC10331 / KXO85)</name>
    <dbReference type="NCBI Taxonomy" id="291331"/>
    <lineage>
        <taxon>Bacteria</taxon>
        <taxon>Pseudomonadati</taxon>
        <taxon>Pseudomonadota</taxon>
        <taxon>Gammaproteobacteria</taxon>
        <taxon>Lysobacterales</taxon>
        <taxon>Lysobacteraceae</taxon>
        <taxon>Xanthomonas</taxon>
    </lineage>
</organism>
<dbReference type="HOGENOM" id="CLU_2304960_0_0_6"/>
<evidence type="ECO:0000313" key="1">
    <source>
        <dbReference type="EMBL" id="AAW73610.1"/>
    </source>
</evidence>